<comment type="caution">
    <text evidence="1">The sequence shown here is derived from an EMBL/GenBank/DDBJ whole genome shotgun (WGS) entry which is preliminary data.</text>
</comment>
<accession>A0A0C2JR50</accession>
<evidence type="ECO:0000313" key="2">
    <source>
        <dbReference type="Proteomes" id="UP000031668"/>
    </source>
</evidence>
<proteinExistence type="predicted"/>
<dbReference type="EMBL" id="JWZT01001602">
    <property type="protein sequence ID" value="KII71878.1"/>
    <property type="molecule type" value="Genomic_DNA"/>
</dbReference>
<dbReference type="Proteomes" id="UP000031668">
    <property type="component" value="Unassembled WGS sequence"/>
</dbReference>
<reference evidence="1 2" key="1">
    <citation type="journal article" date="2014" name="Genome Biol. Evol.">
        <title>The genome of the myxosporean Thelohanellus kitauei shows adaptations to nutrient acquisition within its fish host.</title>
        <authorList>
            <person name="Yang Y."/>
            <person name="Xiong J."/>
            <person name="Zhou Z."/>
            <person name="Huo F."/>
            <person name="Miao W."/>
            <person name="Ran C."/>
            <person name="Liu Y."/>
            <person name="Zhang J."/>
            <person name="Feng J."/>
            <person name="Wang M."/>
            <person name="Wang M."/>
            <person name="Wang L."/>
            <person name="Yao B."/>
        </authorList>
    </citation>
    <scope>NUCLEOTIDE SEQUENCE [LARGE SCALE GENOMIC DNA]</scope>
    <source>
        <strain evidence="1">Wuqing</strain>
    </source>
</reference>
<organism evidence="1 2">
    <name type="scientific">Thelohanellus kitauei</name>
    <name type="common">Myxosporean</name>
    <dbReference type="NCBI Taxonomy" id="669202"/>
    <lineage>
        <taxon>Eukaryota</taxon>
        <taxon>Metazoa</taxon>
        <taxon>Cnidaria</taxon>
        <taxon>Myxozoa</taxon>
        <taxon>Myxosporea</taxon>
        <taxon>Bivalvulida</taxon>
        <taxon>Platysporina</taxon>
        <taxon>Myxobolidae</taxon>
        <taxon>Thelohanellus</taxon>
    </lineage>
</organism>
<protein>
    <submittedName>
        <fullName evidence="1">Uncharacterized protein</fullName>
    </submittedName>
</protein>
<keyword evidence="2" id="KW-1185">Reference proteome</keyword>
<evidence type="ECO:0000313" key="1">
    <source>
        <dbReference type="EMBL" id="KII71878.1"/>
    </source>
</evidence>
<sequence>MQMFGDHRKPNYSAMIGRSVYRQSSEGQICTVKLHGTIIKAFYGRPSTSIPIEDKPLTEIRTYSEFSYQLVEHNSGSQPFLGLDPFNPFSKALRLPLERFFIAGKCNCKFLNLQIVVILGITDTQD</sequence>
<dbReference type="AlphaFoldDB" id="A0A0C2JR50"/>
<gene>
    <name evidence="1" type="ORF">RF11_13438</name>
</gene>
<name>A0A0C2JR50_THEKT</name>